<dbReference type="AlphaFoldDB" id="A0A291QW48"/>
<dbReference type="EMBL" id="CP023777">
    <property type="protein sequence ID" value="ATL48186.1"/>
    <property type="molecule type" value="Genomic_DNA"/>
</dbReference>
<name>A0A291QW48_9BACT</name>
<sequence>MAEVYDHLRLPIPQYVQQNGEFISAGNGDLAGVSMALDFIPVVGSLKGLIEGIAGEDLAGN</sequence>
<evidence type="ECO:0000313" key="2">
    <source>
        <dbReference type="Proteomes" id="UP000220133"/>
    </source>
</evidence>
<organism evidence="1 2">
    <name type="scientific">Chitinophaga caeni</name>
    <dbReference type="NCBI Taxonomy" id="2029983"/>
    <lineage>
        <taxon>Bacteria</taxon>
        <taxon>Pseudomonadati</taxon>
        <taxon>Bacteroidota</taxon>
        <taxon>Chitinophagia</taxon>
        <taxon>Chitinophagales</taxon>
        <taxon>Chitinophagaceae</taxon>
        <taxon>Chitinophaga</taxon>
    </lineage>
</organism>
<reference evidence="1 2" key="1">
    <citation type="submission" date="2017-10" db="EMBL/GenBank/DDBJ databases">
        <title>Paenichitinophaga pekingensis gen. nov., sp. nov., isolated from activated sludge.</title>
        <authorList>
            <person name="Jin D."/>
            <person name="Kong X."/>
            <person name="Deng Y."/>
            <person name="Bai Z."/>
        </authorList>
    </citation>
    <scope>NUCLEOTIDE SEQUENCE [LARGE SCALE GENOMIC DNA]</scope>
    <source>
        <strain evidence="1 2">13</strain>
    </source>
</reference>
<protein>
    <submittedName>
        <fullName evidence="1">Uncharacterized protein</fullName>
    </submittedName>
</protein>
<evidence type="ECO:0000313" key="1">
    <source>
        <dbReference type="EMBL" id="ATL48186.1"/>
    </source>
</evidence>
<gene>
    <name evidence="1" type="ORF">COR50_14005</name>
</gene>
<dbReference type="Proteomes" id="UP000220133">
    <property type="component" value="Chromosome"/>
</dbReference>
<proteinExistence type="predicted"/>
<dbReference type="KEGG" id="cbae:COR50_14005"/>
<keyword evidence="2" id="KW-1185">Reference proteome</keyword>
<accession>A0A291QW48</accession>